<dbReference type="PANTHER" id="PTHR34094:SF1">
    <property type="entry name" value="PROTEIN FAM185A"/>
    <property type="match status" value="1"/>
</dbReference>
<organism evidence="2">
    <name type="scientific">Hydra vulgaris</name>
    <name type="common">Hydra</name>
    <name type="synonym">Hydra attenuata</name>
    <dbReference type="NCBI Taxonomy" id="6087"/>
    <lineage>
        <taxon>Eukaryota</taxon>
        <taxon>Metazoa</taxon>
        <taxon>Cnidaria</taxon>
        <taxon>Hydrozoa</taxon>
        <taxon>Hydroidolina</taxon>
        <taxon>Anthoathecata</taxon>
        <taxon>Aplanulata</taxon>
        <taxon>Hydridae</taxon>
        <taxon>Hydra</taxon>
    </lineage>
</organism>
<protein>
    <submittedName>
        <fullName evidence="2">Protein FAM185A</fullName>
    </submittedName>
</protein>
<dbReference type="PANTHER" id="PTHR34094">
    <property type="match status" value="1"/>
</dbReference>
<feature type="domain" description="DUF4097" evidence="1">
    <location>
        <begin position="84"/>
        <end position="329"/>
    </location>
</feature>
<dbReference type="AlphaFoldDB" id="T2M9P6"/>
<accession>T2M9P6</accession>
<sequence length="345" mass="37126">MYLISKIVPLSLHPHYILRVASLTISSFVKYENINKFGNLLVKCPSLIAHIGSIDPIDCPNGDQAHISLSDVSAWGSIAVDYDKQSSQLKIEEISHSNAIIFQTAILTIKIPHTYDIHAVANYISVNESENKSLNLFCAHDCTLGKIKSLNSSIVCHGSLICESLLSNANLQSKNCVKIGKIQAQEICISASNDIQVESIYCGSANINSFAGSVYIKNLHGILDSSTTSGSLTIGSLDGSLSASTISGNINVLIEICNERVHLTTQSGNVEVNLSDKVSASIEAEGATIDVEEGVLFDGMKQHISNELEKFEGKVGDGKSEIAVFSKTGFISFLKGSWFSNLNIN</sequence>
<gene>
    <name evidence="2" type="primary">FAM185A</name>
</gene>
<dbReference type="OMA" id="HEYPAAD"/>
<evidence type="ECO:0000259" key="1">
    <source>
        <dbReference type="Pfam" id="PF13349"/>
    </source>
</evidence>
<evidence type="ECO:0000313" key="2">
    <source>
        <dbReference type="EMBL" id="CDG68859.1"/>
    </source>
</evidence>
<feature type="non-terminal residue" evidence="2">
    <location>
        <position position="1"/>
    </location>
</feature>
<dbReference type="EMBL" id="HAAD01002627">
    <property type="protein sequence ID" value="CDG68859.1"/>
    <property type="molecule type" value="mRNA"/>
</dbReference>
<proteinExistence type="evidence at transcript level"/>
<dbReference type="Pfam" id="PF13349">
    <property type="entry name" value="DUF4097"/>
    <property type="match status" value="1"/>
</dbReference>
<dbReference type="InterPro" id="IPR025164">
    <property type="entry name" value="Toastrack_DUF4097"/>
</dbReference>
<reference evidence="2" key="1">
    <citation type="journal article" date="2013" name="Genome Biol. Evol.">
        <title>Punctuated emergences of genetic and phenotypic innovations in eumetazoan, bilaterian, euteleostome, and hominidae ancestors.</title>
        <authorList>
            <person name="Wenger Y."/>
            <person name="Galliot B."/>
        </authorList>
    </citation>
    <scope>NUCLEOTIDE SEQUENCE</scope>
    <source>
        <tissue evidence="2">Whole animals</tissue>
    </source>
</reference>
<name>T2M9P6_HYDVU</name>